<protein>
    <recommendedName>
        <fullName evidence="1">Transposable element P transposase-like RNase H domain-containing protein</fullName>
    </recommendedName>
</protein>
<evidence type="ECO:0000313" key="3">
    <source>
        <dbReference type="Proteomes" id="UP000410492"/>
    </source>
</evidence>
<evidence type="ECO:0000259" key="1">
    <source>
        <dbReference type="Pfam" id="PF21787"/>
    </source>
</evidence>
<reference evidence="2 3" key="1">
    <citation type="submission" date="2019-01" db="EMBL/GenBank/DDBJ databases">
        <authorList>
            <person name="Sayadi A."/>
        </authorList>
    </citation>
    <scope>NUCLEOTIDE SEQUENCE [LARGE SCALE GENOMIC DNA]</scope>
</reference>
<evidence type="ECO:0000313" key="2">
    <source>
        <dbReference type="EMBL" id="VEN53910.1"/>
    </source>
</evidence>
<gene>
    <name evidence="2" type="ORF">CALMAC_LOCUS13561</name>
</gene>
<sequence length="766" mass="87372">MDLIKVADSNFLSENLETDDCFDGVSKQSDFSATDSCSSEAQLYGGESMDYFNEENSVIEIDNDEEENSINDVKMVIPVTSNYCNTMFNSLDKGKKNTVSVQTPSKLGSNSPNIMALQKQIKTARQVERTLTRKIERAVSRKRDIMGNSIKLPEYKKLTKKYFHNGGAADFIISLLADASNAASGADHRFPPAFKRTCLNLYLTATPFYERKLGEGFPLPPAQTLRDHAEAILRASGGCRDHFELLRMKAAGMTELQRKCVLRVCQVPLKPQVYYGVKTDRLTGLVQDEATGELKHVQQSTIFMLEGFSSNWVQLVSYHFSVSSVSSEKLAKLLEETVTRLSSIKLEVVAVICDVNKNTEQMADFLQISAESSYFTLHNRQILFMFEVQQLSGQLWDVFLNTDLLLNGSPVSLRSQKTHKTFMSLLPKRDERLTRLFGRKYYKRIVRKSMVRVFSECAKKTQETQGTMLFFDVLKDFEDLVHEPERIDLSTVKECHDRFDKLEAIDPDIDFETCKRNILVTLRSIMTLWIEMGADKGLISVRSLVDFLGYNRCGRTKISSEPMTPILFNKAFKHFFLSELMNVSFIENDPSFNEINSILCRPSPIKSPPGRSKEAKLIGSDYRVDGGLQRDFPKNVCAYLLRKCLSVHGCSKCETYVSLQSVRIETECGQLDGVFSQRGNEESIDLKAVHRDFVSFVKSMEVIFQKKLESFEAVQDSAVAQLARAFWCLKLEHPCLRFPFKYVTLLFARARLYYELRRLNEEKCRK</sequence>
<dbReference type="AlphaFoldDB" id="A0A653D2X6"/>
<dbReference type="Pfam" id="PF21787">
    <property type="entry name" value="TNP-like_RNaseH_N"/>
    <property type="match status" value="1"/>
</dbReference>
<name>A0A653D2X6_CALMS</name>
<accession>A0A653D2X6</accession>
<dbReference type="Proteomes" id="UP000410492">
    <property type="component" value="Unassembled WGS sequence"/>
</dbReference>
<proteinExistence type="predicted"/>
<dbReference type="EMBL" id="CAACVG010009696">
    <property type="protein sequence ID" value="VEN53910.1"/>
    <property type="molecule type" value="Genomic_DNA"/>
</dbReference>
<dbReference type="InterPro" id="IPR048365">
    <property type="entry name" value="TNP-like_RNaseH_N"/>
</dbReference>
<dbReference type="OrthoDB" id="8948150at2759"/>
<keyword evidence="3" id="KW-1185">Reference proteome</keyword>
<feature type="domain" description="Transposable element P transposase-like RNase H" evidence="1">
    <location>
        <begin position="237"/>
        <end position="366"/>
    </location>
</feature>
<organism evidence="2 3">
    <name type="scientific">Callosobruchus maculatus</name>
    <name type="common">Southern cowpea weevil</name>
    <name type="synonym">Pulse bruchid</name>
    <dbReference type="NCBI Taxonomy" id="64391"/>
    <lineage>
        <taxon>Eukaryota</taxon>
        <taxon>Metazoa</taxon>
        <taxon>Ecdysozoa</taxon>
        <taxon>Arthropoda</taxon>
        <taxon>Hexapoda</taxon>
        <taxon>Insecta</taxon>
        <taxon>Pterygota</taxon>
        <taxon>Neoptera</taxon>
        <taxon>Endopterygota</taxon>
        <taxon>Coleoptera</taxon>
        <taxon>Polyphaga</taxon>
        <taxon>Cucujiformia</taxon>
        <taxon>Chrysomeloidea</taxon>
        <taxon>Chrysomelidae</taxon>
        <taxon>Bruchinae</taxon>
        <taxon>Bruchini</taxon>
        <taxon>Callosobruchus</taxon>
    </lineage>
</organism>